<dbReference type="EMBL" id="MU854510">
    <property type="protein sequence ID" value="KAK4033785.1"/>
    <property type="molecule type" value="Genomic_DNA"/>
</dbReference>
<keyword evidence="2" id="KW-1185">Reference proteome</keyword>
<protein>
    <submittedName>
        <fullName evidence="1">Uncharacterized protein</fullName>
    </submittedName>
</protein>
<name>A0AAN6PAF7_9PEZI</name>
<accession>A0AAN6PAF7</accession>
<reference evidence="2" key="1">
    <citation type="journal article" date="2023" name="Mol. Phylogenet. Evol.">
        <title>Genome-scale phylogeny and comparative genomics of the fungal order Sordariales.</title>
        <authorList>
            <person name="Hensen N."/>
            <person name="Bonometti L."/>
            <person name="Westerberg I."/>
            <person name="Brannstrom I.O."/>
            <person name="Guillou S."/>
            <person name="Cros-Aarteil S."/>
            <person name="Calhoun S."/>
            <person name="Haridas S."/>
            <person name="Kuo A."/>
            <person name="Mondo S."/>
            <person name="Pangilinan J."/>
            <person name="Riley R."/>
            <person name="LaButti K."/>
            <person name="Andreopoulos B."/>
            <person name="Lipzen A."/>
            <person name="Chen C."/>
            <person name="Yan M."/>
            <person name="Daum C."/>
            <person name="Ng V."/>
            <person name="Clum A."/>
            <person name="Steindorff A."/>
            <person name="Ohm R.A."/>
            <person name="Martin F."/>
            <person name="Silar P."/>
            <person name="Natvig D.O."/>
            <person name="Lalanne C."/>
            <person name="Gautier V."/>
            <person name="Ament-Velasquez S.L."/>
            <person name="Kruys A."/>
            <person name="Hutchinson M.I."/>
            <person name="Powell A.J."/>
            <person name="Barry K."/>
            <person name="Miller A.N."/>
            <person name="Grigoriev I.V."/>
            <person name="Debuchy R."/>
            <person name="Gladieux P."/>
            <person name="Hiltunen Thoren M."/>
            <person name="Johannesson H."/>
        </authorList>
    </citation>
    <scope>NUCLEOTIDE SEQUENCE [LARGE SCALE GENOMIC DNA]</scope>
    <source>
        <strain evidence="2">CBS 284.82</strain>
    </source>
</reference>
<gene>
    <name evidence="1" type="ORF">C8A01DRAFT_39755</name>
</gene>
<proteinExistence type="predicted"/>
<dbReference type="AlphaFoldDB" id="A0AAN6PAF7"/>
<evidence type="ECO:0000313" key="2">
    <source>
        <dbReference type="Proteomes" id="UP001303115"/>
    </source>
</evidence>
<sequence length="115" mass="13015">MCCLPSANLRGDLIKIDDRADRGFYTVQVKLYDSELCYNIVIDLDCSYVDFLQHAAAVATSGTRVQDATKYDLLYEAHNVTSEDDAQNLERLERLTPAMWLELLGSDRGPEDSMF</sequence>
<evidence type="ECO:0000313" key="1">
    <source>
        <dbReference type="EMBL" id="KAK4033785.1"/>
    </source>
</evidence>
<comment type="caution">
    <text evidence="1">The sequence shown here is derived from an EMBL/GenBank/DDBJ whole genome shotgun (WGS) entry which is preliminary data.</text>
</comment>
<dbReference type="Proteomes" id="UP001303115">
    <property type="component" value="Unassembled WGS sequence"/>
</dbReference>
<organism evidence="1 2">
    <name type="scientific">Parachaetomium inaequale</name>
    <dbReference type="NCBI Taxonomy" id="2588326"/>
    <lineage>
        <taxon>Eukaryota</taxon>
        <taxon>Fungi</taxon>
        <taxon>Dikarya</taxon>
        <taxon>Ascomycota</taxon>
        <taxon>Pezizomycotina</taxon>
        <taxon>Sordariomycetes</taxon>
        <taxon>Sordariomycetidae</taxon>
        <taxon>Sordariales</taxon>
        <taxon>Chaetomiaceae</taxon>
        <taxon>Parachaetomium</taxon>
    </lineage>
</organism>